<dbReference type="EMBL" id="CP070872">
    <property type="protein sequence ID" value="QSE76301.1"/>
    <property type="molecule type" value="Genomic_DNA"/>
</dbReference>
<dbReference type="Proteomes" id="UP000663608">
    <property type="component" value="Chromosome"/>
</dbReference>
<evidence type="ECO:0000313" key="1">
    <source>
        <dbReference type="EMBL" id="QSE76301.1"/>
    </source>
</evidence>
<reference evidence="1 2" key="1">
    <citation type="submission" date="2021-02" db="EMBL/GenBank/DDBJ databases">
        <title>Complete genome sequence of Lactococcus lactis strain K_LL004.</title>
        <authorList>
            <person name="Kim H.B."/>
        </authorList>
    </citation>
    <scope>NUCLEOTIDE SEQUENCE [LARGE SCALE GENOMIC DNA]</scope>
    <source>
        <strain evidence="1 2">K_LL004</strain>
    </source>
</reference>
<sequence>MEFKIGEAVYLPESKYPGVVGTVIAENKKGILVSFNGTQQLYFEENELQSYKK</sequence>
<evidence type="ECO:0008006" key="3">
    <source>
        <dbReference type="Google" id="ProtNLM"/>
    </source>
</evidence>
<protein>
    <recommendedName>
        <fullName evidence="3">DUF2187 domain-containing protein</fullName>
    </recommendedName>
</protein>
<dbReference type="RefSeq" id="WP_205871735.1">
    <property type="nucleotide sequence ID" value="NZ_CP070872.1"/>
</dbReference>
<dbReference type="AlphaFoldDB" id="A0AA45QRD1"/>
<evidence type="ECO:0000313" key="2">
    <source>
        <dbReference type="Proteomes" id="UP000663608"/>
    </source>
</evidence>
<proteinExistence type="predicted"/>
<dbReference type="KEGG" id="lti:JW886_07470"/>
<accession>A0AA45QRD1</accession>
<gene>
    <name evidence="1" type="ORF">JW886_07470</name>
</gene>
<name>A0AA45QRD1_9LACT</name>
<keyword evidence="2" id="KW-1185">Reference proteome</keyword>
<organism evidence="1 2">
    <name type="scientific">Lactococcus taiwanensis</name>
    <dbReference type="NCBI Taxonomy" id="1151742"/>
    <lineage>
        <taxon>Bacteria</taxon>
        <taxon>Bacillati</taxon>
        <taxon>Bacillota</taxon>
        <taxon>Bacilli</taxon>
        <taxon>Lactobacillales</taxon>
        <taxon>Streptococcaceae</taxon>
        <taxon>Lactococcus</taxon>
    </lineage>
</organism>